<feature type="compositionally biased region" description="Gly residues" evidence="10">
    <location>
        <begin position="190"/>
        <end position="202"/>
    </location>
</feature>
<feature type="region of interest" description="Disordered" evidence="10">
    <location>
        <begin position="1"/>
        <end position="22"/>
    </location>
</feature>
<evidence type="ECO:0000256" key="7">
    <source>
        <dbReference type="ARBA" id="ARBA00023315"/>
    </source>
</evidence>
<sequence length="202" mass="21517">MAAQPLQSPVDRSGPDPTIRLEEPALADGPELWRLARDSRVLDVNSPYSYVLWCRDFARTSVVARDGSVPCGFITGYARPERPDTLFVWQVAVDPGYRGQGLARRMLDGLGDRAAALGCRYVEATVTPDNTASTRMFESFARGRGCALARSPLFGPEHFPEGHEPEVLFRIGPLPPPAQAAQAGQAAGTVPGGAARGEGAAG</sequence>
<comment type="catalytic activity">
    <reaction evidence="8 9">
        <text>L-2,4-diaminobutanoate + acetyl-CoA = (2S)-4-acetamido-2-aminobutanoate + CoA + H(+)</text>
        <dbReference type="Rhea" id="RHEA:16901"/>
        <dbReference type="ChEBI" id="CHEBI:15378"/>
        <dbReference type="ChEBI" id="CHEBI:57287"/>
        <dbReference type="ChEBI" id="CHEBI:57288"/>
        <dbReference type="ChEBI" id="CHEBI:58761"/>
        <dbReference type="ChEBI" id="CHEBI:58929"/>
        <dbReference type="EC" id="2.3.1.178"/>
    </reaction>
</comment>
<comment type="similarity">
    <text evidence="3 9">Belongs to the acetyltransferase family. EctA subfamily.</text>
</comment>
<feature type="region of interest" description="Disordered" evidence="10">
    <location>
        <begin position="175"/>
        <end position="202"/>
    </location>
</feature>
<keyword evidence="13" id="KW-1185">Reference proteome</keyword>
<dbReference type="PROSITE" id="PS51186">
    <property type="entry name" value="GNAT"/>
    <property type="match status" value="1"/>
</dbReference>
<feature type="compositionally biased region" description="Low complexity" evidence="10">
    <location>
        <begin position="179"/>
        <end position="189"/>
    </location>
</feature>
<evidence type="ECO:0000256" key="6">
    <source>
        <dbReference type="ARBA" id="ARBA00022679"/>
    </source>
</evidence>
<dbReference type="SUPFAM" id="SSF55729">
    <property type="entry name" value="Acyl-CoA N-acyltransferases (Nat)"/>
    <property type="match status" value="1"/>
</dbReference>
<dbReference type="EC" id="2.3.1.178" evidence="4 9"/>
<comment type="caution">
    <text evidence="12">The sequence shown here is derived from an EMBL/GenBank/DDBJ whole genome shotgun (WGS) entry which is preliminary data.</text>
</comment>
<evidence type="ECO:0000313" key="12">
    <source>
        <dbReference type="EMBL" id="GAA2408551.1"/>
    </source>
</evidence>
<dbReference type="NCBIfam" id="TIGR02406">
    <property type="entry name" value="ectoine_EctA"/>
    <property type="match status" value="1"/>
</dbReference>
<evidence type="ECO:0000256" key="1">
    <source>
        <dbReference type="ARBA" id="ARBA00003741"/>
    </source>
</evidence>
<dbReference type="InterPro" id="IPR000182">
    <property type="entry name" value="GNAT_dom"/>
</dbReference>
<dbReference type="EMBL" id="BAAARW010000005">
    <property type="protein sequence ID" value="GAA2408551.1"/>
    <property type="molecule type" value="Genomic_DNA"/>
</dbReference>
<comment type="pathway">
    <text evidence="2 9">Amine and polyamine biosynthesis; ectoine biosynthesis; L-ectoine from L-aspartate 4-semialdehyde: step 2/3.</text>
</comment>
<evidence type="ECO:0000256" key="3">
    <source>
        <dbReference type="ARBA" id="ARBA00010712"/>
    </source>
</evidence>
<evidence type="ECO:0000259" key="11">
    <source>
        <dbReference type="PROSITE" id="PS51186"/>
    </source>
</evidence>
<reference evidence="13" key="1">
    <citation type="journal article" date="2019" name="Int. J. Syst. Evol. Microbiol.">
        <title>The Global Catalogue of Microorganisms (GCM) 10K type strain sequencing project: providing services to taxonomists for standard genome sequencing and annotation.</title>
        <authorList>
            <consortium name="The Broad Institute Genomics Platform"/>
            <consortium name="The Broad Institute Genome Sequencing Center for Infectious Disease"/>
            <person name="Wu L."/>
            <person name="Ma J."/>
        </authorList>
    </citation>
    <scope>NUCLEOTIDE SEQUENCE [LARGE SCALE GENOMIC DNA]</scope>
    <source>
        <strain evidence="13">JCM 3325</strain>
    </source>
</reference>
<name>A0ABP5VRY8_9ACTN</name>
<dbReference type="Gene3D" id="3.40.630.30">
    <property type="match status" value="1"/>
</dbReference>
<evidence type="ECO:0000256" key="8">
    <source>
        <dbReference type="ARBA" id="ARBA00048924"/>
    </source>
</evidence>
<evidence type="ECO:0000256" key="5">
    <source>
        <dbReference type="ARBA" id="ARBA00017935"/>
    </source>
</evidence>
<organism evidence="12 13">
    <name type="scientific">Actinomadura vinacea</name>
    <dbReference type="NCBI Taxonomy" id="115336"/>
    <lineage>
        <taxon>Bacteria</taxon>
        <taxon>Bacillati</taxon>
        <taxon>Actinomycetota</taxon>
        <taxon>Actinomycetes</taxon>
        <taxon>Streptosporangiales</taxon>
        <taxon>Thermomonosporaceae</taxon>
        <taxon>Actinomadura</taxon>
    </lineage>
</organism>
<comment type="function">
    <text evidence="1 9">Catalyzes the acetylation of L-2,4-diaminobutyrate (DABA) to gamma-N-acetyl-alpha,gamma-diaminobutyric acid (ADABA) with acetyl coenzyme A.</text>
</comment>
<gene>
    <name evidence="9 12" type="primary">ectA</name>
    <name evidence="12" type="ORF">GCM10010191_16400</name>
</gene>
<evidence type="ECO:0000256" key="9">
    <source>
        <dbReference type="RuleBase" id="RU365045"/>
    </source>
</evidence>
<dbReference type="Pfam" id="PF00583">
    <property type="entry name" value="Acetyltransf_1"/>
    <property type="match status" value="1"/>
</dbReference>
<proteinExistence type="inferred from homology"/>
<keyword evidence="7 9" id="KW-0012">Acyltransferase</keyword>
<dbReference type="InterPro" id="IPR016181">
    <property type="entry name" value="Acyl_CoA_acyltransferase"/>
</dbReference>
<dbReference type="InterPro" id="IPR012772">
    <property type="entry name" value="Ectoine_EctA"/>
</dbReference>
<feature type="domain" description="N-acetyltransferase" evidence="11">
    <location>
        <begin position="17"/>
        <end position="175"/>
    </location>
</feature>
<accession>A0ABP5VRY8</accession>
<evidence type="ECO:0000256" key="4">
    <source>
        <dbReference type="ARBA" id="ARBA00012355"/>
    </source>
</evidence>
<protein>
    <recommendedName>
        <fullName evidence="5 9">L-2,4-diaminobutyric acid acetyltransferase</fullName>
        <shortName evidence="9">DABA acetyltransferase</shortName>
        <ecNumber evidence="4 9">2.3.1.178</ecNumber>
    </recommendedName>
</protein>
<dbReference type="Proteomes" id="UP001501231">
    <property type="component" value="Unassembled WGS sequence"/>
</dbReference>
<evidence type="ECO:0000256" key="10">
    <source>
        <dbReference type="SAM" id="MobiDB-lite"/>
    </source>
</evidence>
<evidence type="ECO:0000313" key="13">
    <source>
        <dbReference type="Proteomes" id="UP001501231"/>
    </source>
</evidence>
<evidence type="ECO:0000256" key="2">
    <source>
        <dbReference type="ARBA" id="ARBA00004978"/>
    </source>
</evidence>
<dbReference type="RefSeq" id="WP_344587986.1">
    <property type="nucleotide sequence ID" value="NZ_BAAARW010000005.1"/>
</dbReference>
<dbReference type="CDD" id="cd04301">
    <property type="entry name" value="NAT_SF"/>
    <property type="match status" value="1"/>
</dbReference>
<keyword evidence="6 9" id="KW-0808">Transferase</keyword>